<evidence type="ECO:0000313" key="12">
    <source>
        <dbReference type="Proteomes" id="UP001212841"/>
    </source>
</evidence>
<reference evidence="11" key="1">
    <citation type="submission" date="2020-05" db="EMBL/GenBank/DDBJ databases">
        <title>Phylogenomic resolution of chytrid fungi.</title>
        <authorList>
            <person name="Stajich J.E."/>
            <person name="Amses K."/>
            <person name="Simmons R."/>
            <person name="Seto K."/>
            <person name="Myers J."/>
            <person name="Bonds A."/>
            <person name="Quandt C.A."/>
            <person name="Barry K."/>
            <person name="Liu P."/>
            <person name="Grigoriev I."/>
            <person name="Longcore J.E."/>
            <person name="James T.Y."/>
        </authorList>
    </citation>
    <scope>NUCLEOTIDE SEQUENCE</scope>
    <source>
        <strain evidence="11">JEL0318</strain>
    </source>
</reference>
<feature type="domain" description="PAS" evidence="9">
    <location>
        <begin position="13"/>
        <end position="66"/>
    </location>
</feature>
<dbReference type="PROSITE" id="PS50112">
    <property type="entry name" value="PAS"/>
    <property type="match status" value="1"/>
</dbReference>
<dbReference type="SMART" id="SM00387">
    <property type="entry name" value="HATPase_c"/>
    <property type="match status" value="1"/>
</dbReference>
<gene>
    <name evidence="11" type="ORF">HK097_002708</name>
</gene>
<dbReference type="InterPro" id="IPR036097">
    <property type="entry name" value="HisK_dim/P_sf"/>
</dbReference>
<dbReference type="Pfam" id="PF00989">
    <property type="entry name" value="PAS"/>
    <property type="match status" value="1"/>
</dbReference>
<dbReference type="InterPro" id="IPR000014">
    <property type="entry name" value="PAS"/>
</dbReference>
<dbReference type="SMART" id="SM00091">
    <property type="entry name" value="PAS"/>
    <property type="match status" value="1"/>
</dbReference>
<dbReference type="InterPro" id="IPR003661">
    <property type="entry name" value="HisK_dim/P_dom"/>
</dbReference>
<evidence type="ECO:0000256" key="6">
    <source>
        <dbReference type="PROSITE-ProRule" id="PRU00169"/>
    </source>
</evidence>
<dbReference type="InterPro" id="IPR001789">
    <property type="entry name" value="Sig_transdc_resp-reg_receiver"/>
</dbReference>
<dbReference type="SUPFAM" id="SSF55785">
    <property type="entry name" value="PYP-like sensor domain (PAS domain)"/>
    <property type="match status" value="1"/>
</dbReference>
<dbReference type="CDD" id="cd16922">
    <property type="entry name" value="HATPase_EvgS-ArcB-TorS-like"/>
    <property type="match status" value="1"/>
</dbReference>
<dbReference type="InterPro" id="IPR004358">
    <property type="entry name" value="Sig_transdc_His_kin-like_C"/>
</dbReference>
<feature type="domain" description="Histidine kinase" evidence="7">
    <location>
        <begin position="158"/>
        <end position="369"/>
    </location>
</feature>
<dbReference type="NCBIfam" id="TIGR00229">
    <property type="entry name" value="sensory_box"/>
    <property type="match status" value="1"/>
</dbReference>
<dbReference type="InterPro" id="IPR001610">
    <property type="entry name" value="PAC"/>
</dbReference>
<comment type="catalytic activity">
    <reaction evidence="1">
        <text>ATP + protein L-histidine = ADP + protein N-phospho-L-histidine.</text>
        <dbReference type="EC" id="2.7.13.3"/>
    </reaction>
</comment>
<evidence type="ECO:0000259" key="8">
    <source>
        <dbReference type="PROSITE" id="PS50110"/>
    </source>
</evidence>
<dbReference type="PROSITE" id="PS50109">
    <property type="entry name" value="HIS_KIN"/>
    <property type="match status" value="1"/>
</dbReference>
<dbReference type="PROSITE" id="PS50113">
    <property type="entry name" value="PAC"/>
    <property type="match status" value="1"/>
</dbReference>
<dbReference type="FunFam" id="3.30.565.10:FF:000010">
    <property type="entry name" value="Sensor histidine kinase RcsC"/>
    <property type="match status" value="1"/>
</dbReference>
<name>A0AAD5SK80_9FUNG</name>
<evidence type="ECO:0000256" key="1">
    <source>
        <dbReference type="ARBA" id="ARBA00000085"/>
    </source>
</evidence>
<dbReference type="InterPro" id="IPR011006">
    <property type="entry name" value="CheY-like_superfamily"/>
</dbReference>
<evidence type="ECO:0000313" key="11">
    <source>
        <dbReference type="EMBL" id="KAJ3056917.1"/>
    </source>
</evidence>
<feature type="domain" description="Response regulatory" evidence="8">
    <location>
        <begin position="387"/>
        <end position="446"/>
    </location>
</feature>
<dbReference type="SUPFAM" id="SSF55874">
    <property type="entry name" value="ATPase domain of HSP90 chaperone/DNA topoisomerase II/histidine kinase"/>
    <property type="match status" value="1"/>
</dbReference>
<dbReference type="SMART" id="SM00086">
    <property type="entry name" value="PAC"/>
    <property type="match status" value="1"/>
</dbReference>
<evidence type="ECO:0000256" key="4">
    <source>
        <dbReference type="ARBA" id="ARBA00022679"/>
    </source>
</evidence>
<dbReference type="EC" id="2.7.13.3" evidence="2"/>
<dbReference type="AlphaFoldDB" id="A0AAD5SK80"/>
<evidence type="ECO:0000259" key="9">
    <source>
        <dbReference type="PROSITE" id="PS50112"/>
    </source>
</evidence>
<dbReference type="Gene3D" id="1.10.287.130">
    <property type="match status" value="1"/>
</dbReference>
<dbReference type="GO" id="GO:0009927">
    <property type="term" value="F:histidine phosphotransfer kinase activity"/>
    <property type="evidence" value="ECO:0007669"/>
    <property type="project" value="TreeGrafter"/>
</dbReference>
<comment type="caution">
    <text evidence="11">The sequence shown here is derived from an EMBL/GenBank/DDBJ whole genome shotgun (WGS) entry which is preliminary data.</text>
</comment>
<dbReference type="Proteomes" id="UP001212841">
    <property type="component" value="Unassembled WGS sequence"/>
</dbReference>
<dbReference type="SUPFAM" id="SSF47384">
    <property type="entry name" value="Homodimeric domain of signal transducing histidine kinase"/>
    <property type="match status" value="1"/>
</dbReference>
<dbReference type="InterPro" id="IPR035965">
    <property type="entry name" value="PAS-like_dom_sf"/>
</dbReference>
<organism evidence="11 12">
    <name type="scientific">Rhizophlyctis rosea</name>
    <dbReference type="NCBI Taxonomy" id="64517"/>
    <lineage>
        <taxon>Eukaryota</taxon>
        <taxon>Fungi</taxon>
        <taxon>Fungi incertae sedis</taxon>
        <taxon>Chytridiomycota</taxon>
        <taxon>Chytridiomycota incertae sedis</taxon>
        <taxon>Chytridiomycetes</taxon>
        <taxon>Rhizophlyctidales</taxon>
        <taxon>Rhizophlyctidaceae</taxon>
        <taxon>Rhizophlyctis</taxon>
    </lineage>
</organism>
<dbReference type="EMBL" id="JADGJD010000016">
    <property type="protein sequence ID" value="KAJ3056917.1"/>
    <property type="molecule type" value="Genomic_DNA"/>
</dbReference>
<dbReference type="GO" id="GO:0000155">
    <property type="term" value="F:phosphorelay sensor kinase activity"/>
    <property type="evidence" value="ECO:0007669"/>
    <property type="project" value="InterPro"/>
</dbReference>
<dbReference type="Gene3D" id="3.40.50.2300">
    <property type="match status" value="1"/>
</dbReference>
<keyword evidence="5" id="KW-0418">Kinase</keyword>
<evidence type="ECO:0000256" key="5">
    <source>
        <dbReference type="ARBA" id="ARBA00022777"/>
    </source>
</evidence>
<dbReference type="PROSITE" id="PS50110">
    <property type="entry name" value="RESPONSE_REGULATORY"/>
    <property type="match status" value="1"/>
</dbReference>
<dbReference type="InterPro" id="IPR013767">
    <property type="entry name" value="PAS_fold"/>
</dbReference>
<dbReference type="SMART" id="SM00388">
    <property type="entry name" value="HisKA"/>
    <property type="match status" value="1"/>
</dbReference>
<dbReference type="GO" id="GO:0005886">
    <property type="term" value="C:plasma membrane"/>
    <property type="evidence" value="ECO:0007669"/>
    <property type="project" value="TreeGrafter"/>
</dbReference>
<dbReference type="InterPro" id="IPR005467">
    <property type="entry name" value="His_kinase_dom"/>
</dbReference>
<dbReference type="GO" id="GO:0006355">
    <property type="term" value="P:regulation of DNA-templated transcription"/>
    <property type="evidence" value="ECO:0007669"/>
    <property type="project" value="InterPro"/>
</dbReference>
<dbReference type="Gene3D" id="3.30.450.20">
    <property type="entry name" value="PAS domain"/>
    <property type="match status" value="1"/>
</dbReference>
<keyword evidence="12" id="KW-1185">Reference proteome</keyword>
<proteinExistence type="predicted"/>
<protein>
    <recommendedName>
        <fullName evidence="2">histidine kinase</fullName>
        <ecNumber evidence="2">2.7.13.3</ecNumber>
    </recommendedName>
</protein>
<dbReference type="SUPFAM" id="SSF52172">
    <property type="entry name" value="CheY-like"/>
    <property type="match status" value="1"/>
</dbReference>
<dbReference type="Pfam" id="PF00512">
    <property type="entry name" value="HisKA"/>
    <property type="match status" value="1"/>
</dbReference>
<evidence type="ECO:0000256" key="3">
    <source>
        <dbReference type="ARBA" id="ARBA00022553"/>
    </source>
</evidence>
<keyword evidence="3 6" id="KW-0597">Phosphoprotein</keyword>
<dbReference type="Gene3D" id="3.30.565.10">
    <property type="entry name" value="Histidine kinase-like ATPase, C-terminal domain"/>
    <property type="match status" value="1"/>
</dbReference>
<dbReference type="PANTHER" id="PTHR43047">
    <property type="entry name" value="TWO-COMPONENT HISTIDINE PROTEIN KINASE"/>
    <property type="match status" value="1"/>
</dbReference>
<dbReference type="InterPro" id="IPR036890">
    <property type="entry name" value="HATPase_C_sf"/>
</dbReference>
<dbReference type="Pfam" id="PF02518">
    <property type="entry name" value="HATPase_c"/>
    <property type="match status" value="1"/>
</dbReference>
<evidence type="ECO:0000259" key="10">
    <source>
        <dbReference type="PROSITE" id="PS50113"/>
    </source>
</evidence>
<feature type="domain" description="PAC" evidence="10">
    <location>
        <begin position="1"/>
        <end position="19"/>
    </location>
</feature>
<evidence type="ECO:0000259" key="7">
    <source>
        <dbReference type="PROSITE" id="PS50109"/>
    </source>
</evidence>
<sequence>MSIIRDVTERKRLETDLHGLLDAAPDGIIVTNAEGFIVVVNSEIQKLFGYERFELLGRLIEILIPSRFHGKHTRDRQAYTENPSTRPMGPGMELAGRKKDGIELPVEISLSPLIRNGETHVIAVVRDITAQKALKTQIIEAREMAVAATSAKQTFLSNMSHEIRTPMKQTSLDSEQKGYVHSIGQCCDSLLSIVNDILDFSKIEAGRLRLDCRVADLNVLLKDIADLFSGMASKKRIAVELEKTIPTPMYVCADLGRLRQILSNLISNGIKFTEKGVVRLRFAIEMETPTQYTLAVRVKDTGIGIDENQRHHLFKVFSQLDASTTKQFSGTGLGLVITQNLIHLMGGQIDYTSEPGVGSTFWFTVTLDKAVAPIVVPKVVYPKLAGRILVVDDNDINLLIAKKMVISLGFLVSTAKNGLEAIKATDEGFFDLMFMDIHVSTDDQIR</sequence>
<dbReference type="InterPro" id="IPR003594">
    <property type="entry name" value="HATPase_dom"/>
</dbReference>
<dbReference type="PRINTS" id="PR00344">
    <property type="entry name" value="BCTRLSENSOR"/>
</dbReference>
<dbReference type="CDD" id="cd00082">
    <property type="entry name" value="HisKA"/>
    <property type="match status" value="1"/>
</dbReference>
<accession>A0AAD5SK80</accession>
<dbReference type="CDD" id="cd00130">
    <property type="entry name" value="PAS"/>
    <property type="match status" value="1"/>
</dbReference>
<feature type="modified residue" description="4-aspartylphosphate" evidence="6">
    <location>
        <position position="436"/>
    </location>
</feature>
<dbReference type="PANTHER" id="PTHR43047:SF72">
    <property type="entry name" value="OSMOSENSING HISTIDINE PROTEIN KINASE SLN1"/>
    <property type="match status" value="1"/>
</dbReference>
<evidence type="ECO:0000256" key="2">
    <source>
        <dbReference type="ARBA" id="ARBA00012438"/>
    </source>
</evidence>
<dbReference type="InterPro" id="IPR000700">
    <property type="entry name" value="PAS-assoc_C"/>
</dbReference>
<keyword evidence="4" id="KW-0808">Transferase</keyword>